<sequence>MGLLYLGPHLSYQADWLNTSLATIRWIHRGAAVSFAIMTAFHVAVLRPSQSPFTWPLTAQCYGVI</sequence>
<protein>
    <recommendedName>
        <fullName evidence="3">Ferric oxidoreductase domain-containing protein</fullName>
    </recommendedName>
</protein>
<evidence type="ECO:0000313" key="1">
    <source>
        <dbReference type="EMBL" id="KAK5947695.1"/>
    </source>
</evidence>
<organism evidence="1 2">
    <name type="scientific">Knufia fluminis</name>
    <dbReference type="NCBI Taxonomy" id="191047"/>
    <lineage>
        <taxon>Eukaryota</taxon>
        <taxon>Fungi</taxon>
        <taxon>Dikarya</taxon>
        <taxon>Ascomycota</taxon>
        <taxon>Pezizomycotina</taxon>
        <taxon>Eurotiomycetes</taxon>
        <taxon>Chaetothyriomycetidae</taxon>
        <taxon>Chaetothyriales</taxon>
        <taxon>Trichomeriaceae</taxon>
        <taxon>Knufia</taxon>
    </lineage>
</organism>
<evidence type="ECO:0000313" key="2">
    <source>
        <dbReference type="Proteomes" id="UP001316803"/>
    </source>
</evidence>
<evidence type="ECO:0008006" key="3">
    <source>
        <dbReference type="Google" id="ProtNLM"/>
    </source>
</evidence>
<name>A0AAN8E8L5_9EURO</name>
<accession>A0AAN8E8L5</accession>
<keyword evidence="2" id="KW-1185">Reference proteome</keyword>
<dbReference type="Proteomes" id="UP001316803">
    <property type="component" value="Unassembled WGS sequence"/>
</dbReference>
<reference evidence="1 2" key="1">
    <citation type="submission" date="2022-12" db="EMBL/GenBank/DDBJ databases">
        <title>Genomic features and morphological characterization of a novel Knufia sp. strain isolated from spacecraft assembly facility.</title>
        <authorList>
            <person name="Teixeira M."/>
            <person name="Chander A.M."/>
            <person name="Stajich J.E."/>
            <person name="Venkateswaran K."/>
        </authorList>
    </citation>
    <scope>NUCLEOTIDE SEQUENCE [LARGE SCALE GENOMIC DNA]</scope>
    <source>
        <strain evidence="1 2">FJI-L2-BK-P2</strain>
    </source>
</reference>
<feature type="non-terminal residue" evidence="1">
    <location>
        <position position="65"/>
    </location>
</feature>
<dbReference type="AlphaFoldDB" id="A0AAN8E8L5"/>
<comment type="caution">
    <text evidence="1">The sequence shown here is derived from an EMBL/GenBank/DDBJ whole genome shotgun (WGS) entry which is preliminary data.</text>
</comment>
<dbReference type="EMBL" id="JAKLMC020000101">
    <property type="protein sequence ID" value="KAK5947695.1"/>
    <property type="molecule type" value="Genomic_DNA"/>
</dbReference>
<proteinExistence type="predicted"/>
<gene>
    <name evidence="1" type="ORF">OHC33_011290</name>
</gene>